<dbReference type="HAMAP" id="MF_00061">
    <property type="entry name" value="IspE"/>
    <property type="match status" value="1"/>
</dbReference>
<dbReference type="InterPro" id="IPR006204">
    <property type="entry name" value="GHMP_kinase_N_dom"/>
</dbReference>
<dbReference type="Gene3D" id="3.30.70.890">
    <property type="entry name" value="GHMP kinase, C-terminal domain"/>
    <property type="match status" value="1"/>
</dbReference>
<organism evidence="12 13">
    <name type="scientific">Eiseniibacteriota bacterium</name>
    <dbReference type="NCBI Taxonomy" id="2212470"/>
    <lineage>
        <taxon>Bacteria</taxon>
        <taxon>Candidatus Eiseniibacteriota</taxon>
    </lineage>
</organism>
<dbReference type="GO" id="GO:0005524">
    <property type="term" value="F:ATP binding"/>
    <property type="evidence" value="ECO:0007669"/>
    <property type="project" value="UniProtKB-UniRule"/>
</dbReference>
<keyword evidence="6 9" id="KW-0418">Kinase</keyword>
<dbReference type="AlphaFoldDB" id="A0A538TJ39"/>
<evidence type="ECO:0000256" key="6">
    <source>
        <dbReference type="ARBA" id="ARBA00022777"/>
    </source>
</evidence>
<feature type="active site" evidence="9">
    <location>
        <position position="20"/>
    </location>
</feature>
<dbReference type="SUPFAM" id="SSF54211">
    <property type="entry name" value="Ribosomal protein S5 domain 2-like"/>
    <property type="match status" value="1"/>
</dbReference>
<evidence type="ECO:0000256" key="5">
    <source>
        <dbReference type="ARBA" id="ARBA00022741"/>
    </source>
</evidence>
<evidence type="ECO:0000256" key="2">
    <source>
        <dbReference type="ARBA" id="ARBA00012052"/>
    </source>
</evidence>
<dbReference type="Pfam" id="PF08544">
    <property type="entry name" value="GHMP_kinases_C"/>
    <property type="match status" value="1"/>
</dbReference>
<evidence type="ECO:0000256" key="1">
    <source>
        <dbReference type="ARBA" id="ARBA00009684"/>
    </source>
</evidence>
<comment type="caution">
    <text evidence="12">The sequence shown here is derived from an EMBL/GenBank/DDBJ whole genome shotgun (WGS) entry which is preliminary data.</text>
</comment>
<sequence length="320" mass="34332">MGLGLRGPACRAVHVEARAKLNLGLAVGPRRPDGFHEIATVFQSISLGDTLVITPRARGFSLGIRFEDAAIARRVSPAPNIERRAMPRGRENLVLRAARVLRAHGLEGGARFELVKRIPSRAGLGGGSADAAAALIGLARLYGVRVPPRARVQWAAGLGADVPFQTTGGTALGVGRGDRLLALRLERPLRALVAVPSWRVSTATAYGRLDRGKYALTGWRAKLRFAQSLRSDAIRPRDALRLGNSFEAALGDQRRAFDSLCERLRRAGLENPRMSGSGSAVFGVLQPGASARALVERFEGTETLYAVRSARRALRVLVDG</sequence>
<dbReference type="PANTHER" id="PTHR43527">
    <property type="entry name" value="4-DIPHOSPHOCYTIDYL-2-C-METHYL-D-ERYTHRITOL KINASE, CHLOROPLASTIC"/>
    <property type="match status" value="1"/>
</dbReference>
<dbReference type="Pfam" id="PF00288">
    <property type="entry name" value="GHMP_kinases_N"/>
    <property type="match status" value="1"/>
</dbReference>
<dbReference type="InterPro" id="IPR036554">
    <property type="entry name" value="GHMP_kinase_C_sf"/>
</dbReference>
<dbReference type="PANTHER" id="PTHR43527:SF2">
    <property type="entry name" value="4-DIPHOSPHOCYTIDYL-2-C-METHYL-D-ERYTHRITOL KINASE, CHLOROPLASTIC"/>
    <property type="match status" value="1"/>
</dbReference>
<comment type="function">
    <text evidence="9">Catalyzes the phosphorylation of the position 2 hydroxy group of 4-diphosphocytidyl-2C-methyl-D-erythritol.</text>
</comment>
<feature type="domain" description="GHMP kinase N-terminal" evidence="10">
    <location>
        <begin position="92"/>
        <end position="169"/>
    </location>
</feature>
<dbReference type="InterPro" id="IPR014721">
    <property type="entry name" value="Ribsml_uS5_D2-typ_fold_subgr"/>
</dbReference>
<evidence type="ECO:0000256" key="9">
    <source>
        <dbReference type="HAMAP-Rule" id="MF_00061"/>
    </source>
</evidence>
<comment type="similarity">
    <text evidence="1 9">Belongs to the GHMP kinase family. IspE subfamily.</text>
</comment>
<proteinExistence type="inferred from homology"/>
<reference evidence="12 13" key="1">
    <citation type="journal article" date="2019" name="Nat. Microbiol.">
        <title>Mediterranean grassland soil C-N compound turnover is dependent on rainfall and depth, and is mediated by genomically divergent microorganisms.</title>
        <authorList>
            <person name="Diamond S."/>
            <person name="Andeer P.F."/>
            <person name="Li Z."/>
            <person name="Crits-Christoph A."/>
            <person name="Burstein D."/>
            <person name="Anantharaman K."/>
            <person name="Lane K.R."/>
            <person name="Thomas B.C."/>
            <person name="Pan C."/>
            <person name="Northen T.R."/>
            <person name="Banfield J.F."/>
        </authorList>
    </citation>
    <scope>NUCLEOTIDE SEQUENCE [LARGE SCALE GENOMIC DNA]</scope>
    <source>
        <strain evidence="12">WS_8</strain>
    </source>
</reference>
<dbReference type="InterPro" id="IPR004424">
    <property type="entry name" value="IspE"/>
</dbReference>
<evidence type="ECO:0000259" key="10">
    <source>
        <dbReference type="Pfam" id="PF00288"/>
    </source>
</evidence>
<comment type="catalytic activity">
    <reaction evidence="9">
        <text>4-CDP-2-C-methyl-D-erythritol + ATP = 4-CDP-2-C-methyl-D-erythritol 2-phosphate + ADP + H(+)</text>
        <dbReference type="Rhea" id="RHEA:18437"/>
        <dbReference type="ChEBI" id="CHEBI:15378"/>
        <dbReference type="ChEBI" id="CHEBI:30616"/>
        <dbReference type="ChEBI" id="CHEBI:57823"/>
        <dbReference type="ChEBI" id="CHEBI:57919"/>
        <dbReference type="ChEBI" id="CHEBI:456216"/>
        <dbReference type="EC" id="2.7.1.148"/>
    </reaction>
</comment>
<dbReference type="Proteomes" id="UP000316609">
    <property type="component" value="Unassembled WGS sequence"/>
</dbReference>
<evidence type="ECO:0000256" key="3">
    <source>
        <dbReference type="ARBA" id="ARBA00017473"/>
    </source>
</evidence>
<evidence type="ECO:0000256" key="7">
    <source>
        <dbReference type="ARBA" id="ARBA00022840"/>
    </source>
</evidence>
<dbReference type="SUPFAM" id="SSF55060">
    <property type="entry name" value="GHMP Kinase, C-terminal domain"/>
    <property type="match status" value="1"/>
</dbReference>
<keyword evidence="5 9" id="KW-0547">Nucleotide-binding</keyword>
<dbReference type="UniPathway" id="UPA00056">
    <property type="reaction ID" value="UER00094"/>
</dbReference>
<dbReference type="InterPro" id="IPR013750">
    <property type="entry name" value="GHMP_kinase_C_dom"/>
</dbReference>
<dbReference type="GO" id="GO:0050515">
    <property type="term" value="F:4-(cytidine 5'-diphospho)-2-C-methyl-D-erythritol kinase activity"/>
    <property type="evidence" value="ECO:0007669"/>
    <property type="project" value="UniProtKB-UniRule"/>
</dbReference>
<comment type="pathway">
    <text evidence="9">Isoprenoid biosynthesis; isopentenyl diphosphate biosynthesis via DXP pathway; isopentenyl diphosphate from 1-deoxy-D-xylulose 5-phosphate: step 3/6.</text>
</comment>
<accession>A0A538TJ39</accession>
<evidence type="ECO:0000256" key="8">
    <source>
        <dbReference type="ARBA" id="ARBA00032554"/>
    </source>
</evidence>
<evidence type="ECO:0000259" key="11">
    <source>
        <dbReference type="Pfam" id="PF08544"/>
    </source>
</evidence>
<keyword evidence="9" id="KW-0414">Isoprene biosynthesis</keyword>
<name>A0A538TJ39_UNCEI</name>
<dbReference type="Gene3D" id="3.30.230.10">
    <property type="match status" value="1"/>
</dbReference>
<dbReference type="GO" id="GO:0019288">
    <property type="term" value="P:isopentenyl diphosphate biosynthetic process, methylerythritol 4-phosphate pathway"/>
    <property type="evidence" value="ECO:0007669"/>
    <property type="project" value="UniProtKB-UniRule"/>
</dbReference>
<dbReference type="GO" id="GO:0016114">
    <property type="term" value="P:terpenoid biosynthetic process"/>
    <property type="evidence" value="ECO:0007669"/>
    <property type="project" value="InterPro"/>
</dbReference>
<dbReference type="EC" id="2.7.1.148" evidence="2 9"/>
<evidence type="ECO:0000256" key="4">
    <source>
        <dbReference type="ARBA" id="ARBA00022679"/>
    </source>
</evidence>
<keyword evidence="4 9" id="KW-0808">Transferase</keyword>
<feature type="active site" evidence="9">
    <location>
        <position position="161"/>
    </location>
</feature>
<evidence type="ECO:0000313" key="12">
    <source>
        <dbReference type="EMBL" id="TMQ63633.1"/>
    </source>
</evidence>
<gene>
    <name evidence="9" type="primary">ispE</name>
    <name evidence="12" type="ORF">E6K78_10385</name>
</gene>
<dbReference type="EMBL" id="VBOY01000104">
    <property type="protein sequence ID" value="TMQ63633.1"/>
    <property type="molecule type" value="Genomic_DNA"/>
</dbReference>
<dbReference type="InterPro" id="IPR020568">
    <property type="entry name" value="Ribosomal_Su5_D2-typ_SF"/>
</dbReference>
<feature type="domain" description="GHMP kinase C-terminal" evidence="11">
    <location>
        <begin position="230"/>
        <end position="298"/>
    </location>
</feature>
<protein>
    <recommendedName>
        <fullName evidence="3 9">4-diphosphocytidyl-2-C-methyl-D-erythritol kinase</fullName>
        <shortName evidence="9">CMK</shortName>
        <ecNumber evidence="2 9">2.7.1.148</ecNumber>
    </recommendedName>
    <alternativeName>
        <fullName evidence="8 9">4-(cytidine-5'-diphospho)-2-C-methyl-D-erythritol kinase</fullName>
    </alternativeName>
</protein>
<keyword evidence="7 9" id="KW-0067">ATP-binding</keyword>
<dbReference type="PIRSF" id="PIRSF010376">
    <property type="entry name" value="IspE"/>
    <property type="match status" value="1"/>
</dbReference>
<evidence type="ECO:0000313" key="13">
    <source>
        <dbReference type="Proteomes" id="UP000316609"/>
    </source>
</evidence>
<feature type="binding site" evidence="9">
    <location>
        <begin position="119"/>
        <end position="129"/>
    </location>
    <ligand>
        <name>ATP</name>
        <dbReference type="ChEBI" id="CHEBI:30616"/>
    </ligand>
</feature>